<organism evidence="2 3">
    <name type="scientific">Panicum virgatum</name>
    <name type="common">Blackwell switchgrass</name>
    <dbReference type="NCBI Taxonomy" id="38727"/>
    <lineage>
        <taxon>Eukaryota</taxon>
        <taxon>Viridiplantae</taxon>
        <taxon>Streptophyta</taxon>
        <taxon>Embryophyta</taxon>
        <taxon>Tracheophyta</taxon>
        <taxon>Spermatophyta</taxon>
        <taxon>Magnoliopsida</taxon>
        <taxon>Liliopsida</taxon>
        <taxon>Poales</taxon>
        <taxon>Poaceae</taxon>
        <taxon>PACMAD clade</taxon>
        <taxon>Panicoideae</taxon>
        <taxon>Panicodae</taxon>
        <taxon>Paniceae</taxon>
        <taxon>Panicinae</taxon>
        <taxon>Panicum</taxon>
        <taxon>Panicum sect. Hiantes</taxon>
    </lineage>
</organism>
<evidence type="ECO:0000313" key="3">
    <source>
        <dbReference type="Proteomes" id="UP000823388"/>
    </source>
</evidence>
<comment type="caution">
    <text evidence="2">The sequence shown here is derived from an EMBL/GenBank/DDBJ whole genome shotgun (WGS) entry which is preliminary data.</text>
</comment>
<gene>
    <name evidence="2" type="ORF">PVAP13_3KG437100</name>
</gene>
<keyword evidence="3" id="KW-1185">Reference proteome</keyword>
<dbReference type="Pfam" id="PF24750">
    <property type="entry name" value="b-prop_At3g26010-like"/>
    <property type="match status" value="1"/>
</dbReference>
<proteinExistence type="predicted"/>
<dbReference type="InterPro" id="IPR050796">
    <property type="entry name" value="SCF_F-box_component"/>
</dbReference>
<dbReference type="PANTHER" id="PTHR31672">
    <property type="entry name" value="BNACNNG10540D PROTEIN"/>
    <property type="match status" value="1"/>
</dbReference>
<sequence length="442" mass="49601">MAMKASRLMVNEDIPEEVICCNIFPRLPFKLVTSLKTMSKYYRTQLTANTKFASIQATLCPSCPALIHIGRPDEESSRYCLDVISSTPNIVGIPSSGLDFLGCPIDKGHFHLLASSNGLLCICYTPLHKGPLTPPPIFFIANPATQQAQPILGAPQHLVNNGVRVGVVGLVFDPLDDPPAKQKFMIVQAQLFASSNDTLTKFCFVTFSSDTGRWVMSDTFINKNIKQVRSNKVVYASGVLYWDCQEDLLWFDVTRGVTGSTKMPSKVQESNFEEWERHTIDVYNNGMLMCITIDKNGLAMHQLVTIGDHYWELKHQKGWKDIVGMGDEAFQFSHSMKLRNAWQAKFCERWFVQPLGLESGRWIYLGVELKWKIANKILRCDIATGKMDNIGKEFSNPWGMYCVFGYRNSMAALPPINVPILQDEICDGKSGGCICQIEGNKE</sequence>
<dbReference type="InterPro" id="IPR056592">
    <property type="entry name" value="Beta-prop_At3g26010-like"/>
</dbReference>
<accession>A0A8T0V4T2</accession>
<name>A0A8T0V4T2_PANVG</name>
<evidence type="ECO:0000313" key="2">
    <source>
        <dbReference type="EMBL" id="KAG2629245.1"/>
    </source>
</evidence>
<reference evidence="2" key="1">
    <citation type="submission" date="2020-05" db="EMBL/GenBank/DDBJ databases">
        <title>WGS assembly of Panicum virgatum.</title>
        <authorList>
            <person name="Lovell J.T."/>
            <person name="Jenkins J."/>
            <person name="Shu S."/>
            <person name="Juenger T.E."/>
            <person name="Schmutz J."/>
        </authorList>
    </citation>
    <scope>NUCLEOTIDE SEQUENCE</scope>
    <source>
        <strain evidence="2">AP13</strain>
    </source>
</reference>
<feature type="domain" description="F-box protein At3g26010-like beta-propeller" evidence="1">
    <location>
        <begin position="109"/>
        <end position="247"/>
    </location>
</feature>
<protein>
    <recommendedName>
        <fullName evidence="1">F-box protein At3g26010-like beta-propeller domain-containing protein</fullName>
    </recommendedName>
</protein>
<evidence type="ECO:0000259" key="1">
    <source>
        <dbReference type="Pfam" id="PF24750"/>
    </source>
</evidence>
<dbReference type="Proteomes" id="UP000823388">
    <property type="component" value="Chromosome 3K"/>
</dbReference>
<dbReference type="EMBL" id="CM029041">
    <property type="protein sequence ID" value="KAG2629245.1"/>
    <property type="molecule type" value="Genomic_DNA"/>
</dbReference>
<dbReference type="EMBL" id="CM029041">
    <property type="protein sequence ID" value="KAG2629244.1"/>
    <property type="molecule type" value="Genomic_DNA"/>
</dbReference>
<dbReference type="AlphaFoldDB" id="A0A8T0V4T2"/>